<dbReference type="AlphaFoldDB" id="A0A1X4XY92"/>
<name>A0A1X4XY92_9BACT</name>
<organism evidence="1 2">
    <name type="scientific">Desulfurella amilsii</name>
    <dbReference type="NCBI Taxonomy" id="1562698"/>
    <lineage>
        <taxon>Bacteria</taxon>
        <taxon>Pseudomonadati</taxon>
        <taxon>Campylobacterota</taxon>
        <taxon>Desulfurellia</taxon>
        <taxon>Desulfurellales</taxon>
        <taxon>Desulfurellaceae</taxon>
        <taxon>Desulfurella</taxon>
    </lineage>
</organism>
<dbReference type="STRING" id="1562698.DESAMIL20_695"/>
<dbReference type="RefSeq" id="WP_275074237.1">
    <property type="nucleotide sequence ID" value="NZ_MDSU01000016.1"/>
</dbReference>
<comment type="caution">
    <text evidence="1">The sequence shown here is derived from an EMBL/GenBank/DDBJ whole genome shotgun (WGS) entry which is preliminary data.</text>
</comment>
<evidence type="ECO:0000313" key="1">
    <source>
        <dbReference type="EMBL" id="OSS42511.1"/>
    </source>
</evidence>
<dbReference type="Proteomes" id="UP000194141">
    <property type="component" value="Unassembled WGS sequence"/>
</dbReference>
<sequence>MREEAKKKQTKNYKRQRLFKSFEREALKYALLEEEILNRKK</sequence>
<proteinExistence type="predicted"/>
<evidence type="ECO:0000313" key="2">
    <source>
        <dbReference type="Proteomes" id="UP000194141"/>
    </source>
</evidence>
<accession>A0A1X4XY92</accession>
<keyword evidence="2" id="KW-1185">Reference proteome</keyword>
<reference evidence="1 2" key="1">
    <citation type="journal article" date="2017" name="Front. Microbiol.">
        <title>Genome Sequence of Desulfurella amilsii Strain TR1 and Comparative Genomics of Desulfurellaceae Family.</title>
        <authorList>
            <person name="Florentino A.P."/>
            <person name="Stams A.J."/>
            <person name="Sanchez-Andrea I."/>
        </authorList>
    </citation>
    <scope>NUCLEOTIDE SEQUENCE [LARGE SCALE GENOMIC DNA]</scope>
    <source>
        <strain evidence="1 2">TR1</strain>
    </source>
</reference>
<protein>
    <submittedName>
        <fullName evidence="1">Uncharacterized protein</fullName>
    </submittedName>
</protein>
<dbReference type="EMBL" id="MDSU01000016">
    <property type="protein sequence ID" value="OSS42511.1"/>
    <property type="molecule type" value="Genomic_DNA"/>
</dbReference>
<gene>
    <name evidence="1" type="ORF">DESAMIL20_695</name>
</gene>